<gene>
    <name evidence="2" type="ORF">XELAEV_18002972mg</name>
</gene>
<organism evidence="2">
    <name type="scientific">Xenopus laevis</name>
    <name type="common">African clawed frog</name>
    <dbReference type="NCBI Taxonomy" id="8355"/>
    <lineage>
        <taxon>Eukaryota</taxon>
        <taxon>Metazoa</taxon>
        <taxon>Chordata</taxon>
        <taxon>Craniata</taxon>
        <taxon>Vertebrata</taxon>
        <taxon>Euteleostomi</taxon>
        <taxon>Amphibia</taxon>
        <taxon>Batrachia</taxon>
        <taxon>Anura</taxon>
        <taxon>Pipoidea</taxon>
        <taxon>Pipidae</taxon>
        <taxon>Xenopodinae</taxon>
        <taxon>Xenopus</taxon>
        <taxon>Xenopus</taxon>
    </lineage>
</organism>
<evidence type="ECO:0000313" key="2">
    <source>
        <dbReference type="EMBL" id="OCT55327.1"/>
    </source>
</evidence>
<reference evidence="2" key="1">
    <citation type="submission" date="2016-05" db="EMBL/GenBank/DDBJ databases">
        <title>WGS assembly of Xenopus laevis.</title>
        <authorList>
            <person name="Session A."/>
            <person name="Uno Y."/>
            <person name="Kwon T."/>
            <person name="Chapman J."/>
            <person name="Toyoda A."/>
            <person name="Takahashi S."/>
            <person name="Fukui A."/>
            <person name="Hikosaka A."/>
            <person name="Putnam N."/>
            <person name="Stites J."/>
            <person name="Van Heeringen S."/>
            <person name="Quigley I."/>
            <person name="Heinz S."/>
            <person name="Hellsten U."/>
            <person name="Lyons J."/>
            <person name="Suzuki A."/>
            <person name="Kondo M."/>
            <person name="Ogino H."/>
            <person name="Ochi H."/>
            <person name="Bogdanovic O."/>
            <person name="Lister R."/>
            <person name="Georgiou G."/>
            <person name="Paranjpe S."/>
            <person name="Van Kruijsbergen I."/>
            <person name="Mozaffari S."/>
            <person name="Shu S."/>
            <person name="Schmutz J."/>
            <person name="Jenkins J."/>
            <person name="Grimwood J."/>
            <person name="Carlson J."/>
            <person name="Mitros T."/>
            <person name="Simakov O."/>
            <person name="Heald R."/>
            <person name="Miller K."/>
            <person name="Haudenschild C."/>
            <person name="Kuroki Y."/>
            <person name="Tanaka T."/>
            <person name="Michiue T."/>
            <person name="Watanabe M."/>
            <person name="Kinoshita T."/>
            <person name="Ohta Y."/>
            <person name="Mawaribuchi S."/>
            <person name="Suzuki Y."/>
            <person name="Haramoto Y."/>
            <person name="Yamamoto T."/>
            <person name="Takagi C."/>
            <person name="Kitzman J."/>
            <person name="Shendure J."/>
            <person name="Nakayama T."/>
            <person name="Izutsu Y."/>
            <person name="Robert J."/>
            <person name="Dichmann D."/>
            <person name="Flajnik M."/>
            <person name="Houston D."/>
            <person name="Marcotte E."/>
            <person name="Wallingford J."/>
            <person name="Ito Y."/>
            <person name="Asashima M."/>
            <person name="Ueno N."/>
            <person name="Matsuda Y."/>
            <person name="Jan Veenstra G."/>
            <person name="Fujiyama A."/>
            <person name="Harland R."/>
            <person name="Taira M."/>
            <person name="Rokhsar D.S."/>
        </authorList>
    </citation>
    <scope>NUCLEOTIDE SEQUENCE</scope>
    <source>
        <strain evidence="2">J</strain>
        <tissue evidence="2">Blood</tissue>
    </source>
</reference>
<feature type="compositionally biased region" description="Basic and acidic residues" evidence="1">
    <location>
        <begin position="12"/>
        <end position="30"/>
    </location>
</feature>
<feature type="region of interest" description="Disordered" evidence="1">
    <location>
        <begin position="1"/>
        <end position="66"/>
    </location>
</feature>
<protein>
    <submittedName>
        <fullName evidence="2">Uncharacterized protein</fullName>
    </submittedName>
</protein>
<evidence type="ECO:0000256" key="1">
    <source>
        <dbReference type="SAM" id="MobiDB-lite"/>
    </source>
</evidence>
<dbReference type="AlphaFoldDB" id="A0A974BNR7"/>
<accession>A0A974BNR7</accession>
<proteinExistence type="predicted"/>
<dbReference type="EMBL" id="KV500830">
    <property type="protein sequence ID" value="OCT55327.1"/>
    <property type="molecule type" value="Genomic_DNA"/>
</dbReference>
<name>A0A974BNR7_XENLA</name>
<sequence>MAATKSRGIQDGGRETVLDKGSHEETERSKSKVNMVGKRSGRGQRMASKAGGWGGWQAGRGSKVTN</sequence>
<dbReference type="Proteomes" id="UP000694892">
    <property type="component" value="Unassembled WGS sequence"/>
</dbReference>